<comment type="caution">
    <text evidence="5">The sequence shown here is derived from an EMBL/GenBank/DDBJ whole genome shotgun (WGS) entry which is preliminary data.</text>
</comment>
<feature type="transmembrane region" description="Helical" evidence="3">
    <location>
        <begin position="713"/>
        <end position="733"/>
    </location>
</feature>
<dbReference type="PANTHER" id="PTHR31082">
    <property type="entry name" value="PHEROMONE-REGULATED MEMBRANE PROTEIN 10"/>
    <property type="match status" value="1"/>
</dbReference>
<feature type="compositionally biased region" description="Basic and acidic residues" evidence="2">
    <location>
        <begin position="285"/>
        <end position="300"/>
    </location>
</feature>
<keyword evidence="3" id="KW-0812">Transmembrane</keyword>
<feature type="compositionally biased region" description="Low complexity" evidence="2">
    <location>
        <begin position="163"/>
        <end position="174"/>
    </location>
</feature>
<reference evidence="5" key="1">
    <citation type="journal article" date="2023" name="Genome Biol. Evol.">
        <title>First Whole Genome Sequence and Flow Cytometry Genome Size Data for the Lichen-Forming Fungus Ramalina farinacea (Ascomycota).</title>
        <authorList>
            <person name="Llewellyn T."/>
            <person name="Mian S."/>
            <person name="Hill R."/>
            <person name="Leitch I.J."/>
            <person name="Gaya E."/>
        </authorList>
    </citation>
    <scope>NUCLEOTIDE SEQUENCE</scope>
    <source>
        <strain evidence="5">LIQ254RAFAR</strain>
    </source>
</reference>
<feature type="transmembrane region" description="Helical" evidence="3">
    <location>
        <begin position="595"/>
        <end position="615"/>
    </location>
</feature>
<dbReference type="AlphaFoldDB" id="A0AA43U123"/>
<keyword evidence="3" id="KW-1133">Transmembrane helix</keyword>
<gene>
    <name evidence="5" type="ORF">OHK93_005184</name>
</gene>
<feature type="transmembrane region" description="Helical" evidence="3">
    <location>
        <begin position="909"/>
        <end position="930"/>
    </location>
</feature>
<feature type="compositionally biased region" description="Polar residues" evidence="2">
    <location>
        <begin position="182"/>
        <end position="194"/>
    </location>
</feature>
<feature type="transmembrane region" description="Helical" evidence="3">
    <location>
        <begin position="679"/>
        <end position="701"/>
    </location>
</feature>
<proteinExistence type="inferred from homology"/>
<name>A0AA43U123_9LECA</name>
<evidence type="ECO:0000256" key="1">
    <source>
        <dbReference type="ARBA" id="ARBA00034125"/>
    </source>
</evidence>
<organism evidence="5 6">
    <name type="scientific">Ramalina farinacea</name>
    <dbReference type="NCBI Taxonomy" id="258253"/>
    <lineage>
        <taxon>Eukaryota</taxon>
        <taxon>Fungi</taxon>
        <taxon>Dikarya</taxon>
        <taxon>Ascomycota</taxon>
        <taxon>Pezizomycotina</taxon>
        <taxon>Lecanoromycetes</taxon>
        <taxon>OSLEUM clade</taxon>
        <taxon>Lecanoromycetidae</taxon>
        <taxon>Lecanorales</taxon>
        <taxon>Lecanorineae</taxon>
        <taxon>Ramalinaceae</taxon>
        <taxon>Ramalina</taxon>
    </lineage>
</organism>
<dbReference type="EMBL" id="JAPUFD010000026">
    <property type="protein sequence ID" value="MDI1493395.1"/>
    <property type="molecule type" value="Genomic_DNA"/>
</dbReference>
<keyword evidence="3" id="KW-0472">Membrane</keyword>
<dbReference type="GO" id="GO:0022857">
    <property type="term" value="F:transmembrane transporter activity"/>
    <property type="evidence" value="ECO:0007669"/>
    <property type="project" value="InterPro"/>
</dbReference>
<feature type="compositionally biased region" description="Basic and acidic residues" evidence="2">
    <location>
        <begin position="236"/>
        <end position="247"/>
    </location>
</feature>
<comment type="similarity">
    <text evidence="1">Belongs to the ThrE exporter (TC 2.A.79) family.</text>
</comment>
<feature type="domain" description="Threonine/serine exporter-like N-terminal" evidence="4">
    <location>
        <begin position="491"/>
        <end position="733"/>
    </location>
</feature>
<feature type="compositionally biased region" description="Basic residues" evidence="2">
    <location>
        <begin position="108"/>
        <end position="120"/>
    </location>
</feature>
<feature type="compositionally biased region" description="Acidic residues" evidence="2">
    <location>
        <begin position="248"/>
        <end position="258"/>
    </location>
</feature>
<keyword evidence="6" id="KW-1185">Reference proteome</keyword>
<evidence type="ECO:0000313" key="6">
    <source>
        <dbReference type="Proteomes" id="UP001161017"/>
    </source>
</evidence>
<feature type="transmembrane region" description="Helical" evidence="3">
    <location>
        <begin position="828"/>
        <end position="856"/>
    </location>
</feature>
<feature type="compositionally biased region" description="Polar residues" evidence="2">
    <location>
        <begin position="16"/>
        <end position="27"/>
    </location>
</feature>
<feature type="compositionally biased region" description="Basic and acidic residues" evidence="2">
    <location>
        <begin position="137"/>
        <end position="146"/>
    </location>
</feature>
<feature type="compositionally biased region" description="Acidic residues" evidence="2">
    <location>
        <begin position="126"/>
        <end position="136"/>
    </location>
</feature>
<feature type="transmembrane region" description="Helical" evidence="3">
    <location>
        <begin position="753"/>
        <end position="771"/>
    </location>
</feature>
<protein>
    <recommendedName>
        <fullName evidence="4">Threonine/serine exporter-like N-terminal domain-containing protein</fullName>
    </recommendedName>
</protein>
<feature type="transmembrane region" description="Helical" evidence="3">
    <location>
        <begin position="621"/>
        <end position="640"/>
    </location>
</feature>
<evidence type="ECO:0000256" key="2">
    <source>
        <dbReference type="SAM" id="MobiDB-lite"/>
    </source>
</evidence>
<feature type="compositionally biased region" description="Low complexity" evidence="2">
    <location>
        <begin position="426"/>
        <end position="437"/>
    </location>
</feature>
<feature type="compositionally biased region" description="Pro residues" evidence="2">
    <location>
        <begin position="215"/>
        <end position="230"/>
    </location>
</feature>
<sequence length="940" mass="101501">MSSPGPEQGPQDHSTESSAPPSRSGPKTSKEKHRVQWNRGGDVLDSQNKRGKFELPSDSSSEENAKAKAPDPLQVQRTGKGKKTVRAGFQVGGSSDEDEEEEDPKPSRLTRTKTPMKRKNPGTGDAAEEEEDEETEENRVQNEEGSKSSLGEGNDPDLIRVLASKAFSQQSAQQRAERLSRNIGTRSAPGSRSATPERERKQRRKASRAAKGPVESPPPSPPLEGKPPPLDFSDIPLEKLESKRQYGIEDESEEDSDEEKGKRRPHKATKRKFQSAARRVMQHHTQRDSRNWFKVPDDPVLRSGQTTPIAERDPYDYVPRPKEYRAGVLGSLLKLYNEQGVGSALANIPQGADAINRSAYRGRGSSTSLLSSTASGGNSTSNVDKVASPESSGTPSPGGTSPKAKPPKWYNNPRPHSTGSIANLVSSSTSLAQPSTSKPGTSIRPTRPKSKQRPLSAQALDTVLGRRKGPAAEDAIRIEVHLADTIQRKAFLLSICRALMAYGAPTHRLEEYMRMSARVLEVDSQFLYMPGCMIVSFNDAAWQTTDVRIVRITQAVNLSKLYDTHAIYKEVIHDMIGVEEAIDRLDKITKRPNRFGPWVLVFVYGLASVCVGPFAFGARPIDLPIAFLLGCLLGFMQLILAPRSELYSNVFEISAAILTSLIARGFGSINNGQTFCFSALAQSAIALILPGYTVLCGSLELQSRNIVAGSVRMVYAIIYSLFLGFGITVGTAIYGAMDKHATSATTCTTTWPFWWQIIFVLPFTFCLIIINHGNWTKMPPMLFLAITGYVVNHYSQQQFASNAQIAQTLGALAIGVCANLYSRIRHGLAAAILLPAIFVQVPSGLAASGSLISGVISADQLTNRTGNAGAGGVTTVSNGSEAGGGLGSVASGMGGVEVNSAVLNVGYSMIQIAIGITVGLFMSALVVYPFGKRRSGLFSF</sequence>
<dbReference type="InterPro" id="IPR010619">
    <property type="entry name" value="ThrE-like_N"/>
</dbReference>
<dbReference type="Pfam" id="PF06738">
    <property type="entry name" value="ThrE"/>
    <property type="match status" value="1"/>
</dbReference>
<dbReference type="InterPro" id="IPR051361">
    <property type="entry name" value="ThrE/Ser_Exporter"/>
</dbReference>
<dbReference type="PANTHER" id="PTHR31082:SF4">
    <property type="entry name" value="PHEROMONE-REGULATED MEMBRANE PROTEIN 10"/>
    <property type="match status" value="1"/>
</dbReference>
<evidence type="ECO:0000259" key="4">
    <source>
        <dbReference type="Pfam" id="PF06738"/>
    </source>
</evidence>
<evidence type="ECO:0000256" key="3">
    <source>
        <dbReference type="SAM" id="Phobius"/>
    </source>
</evidence>
<feature type="compositionally biased region" description="Polar residues" evidence="2">
    <location>
        <begin position="414"/>
        <end position="425"/>
    </location>
</feature>
<accession>A0AA43U123</accession>
<feature type="region of interest" description="Disordered" evidence="2">
    <location>
        <begin position="362"/>
        <end position="456"/>
    </location>
</feature>
<feature type="compositionally biased region" description="Basic residues" evidence="2">
    <location>
        <begin position="262"/>
        <end position="273"/>
    </location>
</feature>
<evidence type="ECO:0000313" key="5">
    <source>
        <dbReference type="EMBL" id="MDI1493395.1"/>
    </source>
</evidence>
<feature type="compositionally biased region" description="Low complexity" evidence="2">
    <location>
        <begin position="364"/>
        <end position="402"/>
    </location>
</feature>
<feature type="region of interest" description="Disordered" evidence="2">
    <location>
        <begin position="1"/>
        <end position="318"/>
    </location>
</feature>
<dbReference type="Proteomes" id="UP001161017">
    <property type="component" value="Unassembled WGS sequence"/>
</dbReference>